<evidence type="ECO:0000313" key="3">
    <source>
        <dbReference type="EMBL" id="MBK5930861.1"/>
    </source>
</evidence>
<dbReference type="SUPFAM" id="SSF52833">
    <property type="entry name" value="Thioredoxin-like"/>
    <property type="match status" value="1"/>
</dbReference>
<dbReference type="PANTHER" id="PTHR42852:SF13">
    <property type="entry name" value="PROTEIN DIPZ"/>
    <property type="match status" value="1"/>
</dbReference>
<dbReference type="AlphaFoldDB" id="A0AAJ0UGH0"/>
<dbReference type="CDD" id="cd02966">
    <property type="entry name" value="TlpA_like_family"/>
    <property type="match status" value="1"/>
</dbReference>
<dbReference type="InterPro" id="IPR036249">
    <property type="entry name" value="Thioredoxin-like_sf"/>
</dbReference>
<dbReference type="Proteomes" id="UP001296967">
    <property type="component" value="Unassembled WGS sequence"/>
</dbReference>
<dbReference type="Gene3D" id="3.40.30.10">
    <property type="entry name" value="Glutaredoxin"/>
    <property type="match status" value="1"/>
</dbReference>
<dbReference type="InterPro" id="IPR017937">
    <property type="entry name" value="Thioredoxin_CS"/>
</dbReference>
<sequence>MHAIQILRTLGHRAAGLRPGLSTLLLLLALPAIASAAGAQLTPVSEAPMAPDFELSGPNAEVYRLEDFQGKPLIVNFWATWCPPCRAEMPSMQRAWEQVESEGIAIIAINVGEDSEAVKAFLEQVPVDFPLPLDTDSAVTQRWPLRGLPTTFVVAPDGRLVYKATGEREWDDPALLDQVRALKTD</sequence>
<feature type="domain" description="Thioredoxin" evidence="2">
    <location>
        <begin position="44"/>
        <end position="184"/>
    </location>
</feature>
<dbReference type="InterPro" id="IPR013766">
    <property type="entry name" value="Thioredoxin_domain"/>
</dbReference>
<accession>A0AAJ0UGH0</accession>
<dbReference type="PROSITE" id="PS51352">
    <property type="entry name" value="THIOREDOXIN_2"/>
    <property type="match status" value="1"/>
</dbReference>
<dbReference type="GO" id="GO:0016209">
    <property type="term" value="F:antioxidant activity"/>
    <property type="evidence" value="ECO:0007669"/>
    <property type="project" value="InterPro"/>
</dbReference>
<evidence type="ECO:0000313" key="4">
    <source>
        <dbReference type="Proteomes" id="UP001296967"/>
    </source>
</evidence>
<organism evidence="3 4">
    <name type="scientific">Halochromatium salexigens</name>
    <name type="common">Chromatium salexigens</name>
    <dbReference type="NCBI Taxonomy" id="49447"/>
    <lineage>
        <taxon>Bacteria</taxon>
        <taxon>Pseudomonadati</taxon>
        <taxon>Pseudomonadota</taxon>
        <taxon>Gammaproteobacteria</taxon>
        <taxon>Chromatiales</taxon>
        <taxon>Chromatiaceae</taxon>
        <taxon>Halochromatium</taxon>
    </lineage>
</organism>
<evidence type="ECO:0000259" key="2">
    <source>
        <dbReference type="PROSITE" id="PS51352"/>
    </source>
</evidence>
<comment type="caution">
    <text evidence="3">The sequence shown here is derived from an EMBL/GenBank/DDBJ whole genome shotgun (WGS) entry which is preliminary data.</text>
</comment>
<dbReference type="InterPro" id="IPR000866">
    <property type="entry name" value="AhpC/TSA"/>
</dbReference>
<dbReference type="PROSITE" id="PS00194">
    <property type="entry name" value="THIOREDOXIN_1"/>
    <property type="match status" value="1"/>
</dbReference>
<proteinExistence type="predicted"/>
<reference evidence="3" key="1">
    <citation type="submission" date="2017-05" db="EMBL/GenBank/DDBJ databases">
        <authorList>
            <person name="Imhoff J.F."/>
            <person name="Rahn T."/>
            <person name="Kuenzel S."/>
            <person name="Neulinger S.C."/>
        </authorList>
    </citation>
    <scope>NUCLEOTIDE SEQUENCE</scope>
    <source>
        <strain evidence="3">DSM 4395</strain>
    </source>
</reference>
<dbReference type="PANTHER" id="PTHR42852">
    <property type="entry name" value="THIOL:DISULFIDE INTERCHANGE PROTEIN DSBE"/>
    <property type="match status" value="1"/>
</dbReference>
<gene>
    <name evidence="3" type="ORF">CCR82_10075</name>
</gene>
<dbReference type="EMBL" id="NHSF01000059">
    <property type="protein sequence ID" value="MBK5930861.1"/>
    <property type="molecule type" value="Genomic_DNA"/>
</dbReference>
<keyword evidence="4" id="KW-1185">Reference proteome</keyword>
<keyword evidence="1" id="KW-0676">Redox-active center</keyword>
<evidence type="ECO:0000256" key="1">
    <source>
        <dbReference type="ARBA" id="ARBA00023284"/>
    </source>
</evidence>
<reference evidence="3" key="2">
    <citation type="journal article" date="2020" name="Microorganisms">
        <title>Osmotic Adaptation and Compatible Solute Biosynthesis of Phototrophic Bacteria as Revealed from Genome Analyses.</title>
        <authorList>
            <person name="Imhoff J.F."/>
            <person name="Rahn T."/>
            <person name="Kunzel S."/>
            <person name="Keller A."/>
            <person name="Neulinger S.C."/>
        </authorList>
    </citation>
    <scope>NUCLEOTIDE SEQUENCE</scope>
    <source>
        <strain evidence="3">DSM 4395</strain>
    </source>
</reference>
<dbReference type="InterPro" id="IPR050553">
    <property type="entry name" value="Thioredoxin_ResA/DsbE_sf"/>
</dbReference>
<name>A0AAJ0UGH0_HALSE</name>
<dbReference type="GO" id="GO:0015036">
    <property type="term" value="F:disulfide oxidoreductase activity"/>
    <property type="evidence" value="ECO:0007669"/>
    <property type="project" value="UniProtKB-ARBA"/>
</dbReference>
<protein>
    <submittedName>
        <fullName evidence="3">Alkyl hydroperoxide reductase</fullName>
    </submittedName>
</protein>
<dbReference type="RefSeq" id="WP_201245694.1">
    <property type="nucleotide sequence ID" value="NZ_NHSF01000059.1"/>
</dbReference>
<dbReference type="Pfam" id="PF00578">
    <property type="entry name" value="AhpC-TSA"/>
    <property type="match status" value="1"/>
</dbReference>